<dbReference type="SUPFAM" id="SSF52728">
    <property type="entry name" value="PTS IIb component"/>
    <property type="match status" value="1"/>
</dbReference>
<dbReference type="InterPro" id="IPR036667">
    <property type="entry name" value="PTS_IIB_sorbose-sp_sf"/>
</dbReference>
<evidence type="ECO:0000256" key="2">
    <source>
        <dbReference type="ARBA" id="ARBA00022448"/>
    </source>
</evidence>
<keyword evidence="13" id="KW-1185">Reference proteome</keyword>
<keyword evidence="2" id="KW-0813">Transport</keyword>
<dbReference type="PROSITE" id="PS51096">
    <property type="entry name" value="PTS_EIIA_TYPE_4"/>
    <property type="match status" value="1"/>
</dbReference>
<dbReference type="InterPro" id="IPR004720">
    <property type="entry name" value="PTS_IIB_sorbose-sp"/>
</dbReference>
<feature type="region of interest" description="Disordered" evidence="9">
    <location>
        <begin position="131"/>
        <end position="165"/>
    </location>
</feature>
<sequence>MKQILIATHGKMASGIRYTAELIVGKMAEITTIDAYVTPEDNVEKKFEEYFANHENDRIFVFTDLMGGSVNQKLLGYSQKESVTLITGTNLPVLMQVMMADDDVTEEEIQEFIDDAREELQMVNLGGGKKAASKDSIAENNAPTSENAAQESTKKSAPAPQSYDNSTAKITALRVDDRLIHGQVAMTWTKQLAVQGIVVANDEAANDNTQKMALKMAVPGGIKSLIKPVDEAIRILNNPKASKMRILVLTRTVKDALKIRKNVGEIGFLNVGNTGRFDGIDVSEKLVLTPTIMLTDAEQQALKDLVALDPKACMQQVPNDEQKLVKDVLDKLN</sequence>
<dbReference type="PANTHER" id="PTHR33799">
    <property type="entry name" value="PTS PERMEASE-RELATED-RELATED"/>
    <property type="match status" value="1"/>
</dbReference>
<evidence type="ECO:0000256" key="5">
    <source>
        <dbReference type="ARBA" id="ARBA00022597"/>
    </source>
</evidence>
<accession>A0ABV1BIC3</accession>
<evidence type="ECO:0000313" key="12">
    <source>
        <dbReference type="EMBL" id="MEQ2372037.1"/>
    </source>
</evidence>
<dbReference type="PROSITE" id="PS51101">
    <property type="entry name" value="PTS_EIIB_TYPE_4"/>
    <property type="match status" value="1"/>
</dbReference>
<dbReference type="RefSeq" id="WP_349057394.1">
    <property type="nucleotide sequence ID" value="NZ_JBBMEJ010000020.1"/>
</dbReference>
<keyword evidence="8" id="KW-0418">Kinase</keyword>
<keyword evidence="7" id="KW-0598">Phosphotransferase system</keyword>
<comment type="subcellular location">
    <subcellularLocation>
        <location evidence="1">Cytoplasm</location>
    </subcellularLocation>
</comment>
<feature type="compositionally biased region" description="Polar residues" evidence="9">
    <location>
        <begin position="138"/>
        <end position="151"/>
    </location>
</feature>
<dbReference type="Proteomes" id="UP001473063">
    <property type="component" value="Unassembled WGS sequence"/>
</dbReference>
<gene>
    <name evidence="12" type="ORF">WMO28_14105</name>
</gene>
<evidence type="ECO:0000259" key="10">
    <source>
        <dbReference type="PROSITE" id="PS51096"/>
    </source>
</evidence>
<evidence type="ECO:0000256" key="9">
    <source>
        <dbReference type="SAM" id="MobiDB-lite"/>
    </source>
</evidence>
<comment type="caution">
    <text evidence="12">The sequence shown here is derived from an EMBL/GenBank/DDBJ whole genome shotgun (WGS) entry which is preliminary data.</text>
</comment>
<dbReference type="Gene3D" id="3.40.50.510">
    <property type="entry name" value="Phosphotransferase system, mannose-type IIA component"/>
    <property type="match status" value="1"/>
</dbReference>
<reference evidence="12 13" key="1">
    <citation type="submission" date="2024-03" db="EMBL/GenBank/DDBJ databases">
        <title>Human intestinal bacterial collection.</title>
        <authorList>
            <person name="Pauvert C."/>
            <person name="Hitch T.C.A."/>
            <person name="Clavel T."/>
        </authorList>
    </citation>
    <scope>NUCLEOTIDE SEQUENCE [LARGE SCALE GENOMIC DNA]</scope>
    <source>
        <strain evidence="12 13">CLA-JM-H16</strain>
    </source>
</reference>
<evidence type="ECO:0000256" key="6">
    <source>
        <dbReference type="ARBA" id="ARBA00022679"/>
    </source>
</evidence>
<dbReference type="PANTHER" id="PTHR33799:SF1">
    <property type="entry name" value="PTS SYSTEM MANNOSE-SPECIFIC EIIAB COMPONENT-RELATED"/>
    <property type="match status" value="1"/>
</dbReference>
<evidence type="ECO:0000256" key="8">
    <source>
        <dbReference type="ARBA" id="ARBA00022777"/>
    </source>
</evidence>
<evidence type="ECO:0000313" key="13">
    <source>
        <dbReference type="Proteomes" id="UP001473063"/>
    </source>
</evidence>
<dbReference type="Gene3D" id="3.40.35.10">
    <property type="entry name" value="Phosphotransferase system, sorbose subfamily IIB component"/>
    <property type="match status" value="1"/>
</dbReference>
<keyword evidence="6" id="KW-0808">Transferase</keyword>
<protein>
    <submittedName>
        <fullName evidence="12">PTS sugar transporter subunit IIB</fullName>
    </submittedName>
</protein>
<name>A0ABV1BIC3_9FIRM</name>
<feature type="domain" description="PTS EIIA type-4" evidence="10">
    <location>
        <begin position="1"/>
        <end position="120"/>
    </location>
</feature>
<organism evidence="12 13">
    <name type="scientific">Blautia aquisgranensis</name>
    <dbReference type="NCBI Taxonomy" id="3133153"/>
    <lineage>
        <taxon>Bacteria</taxon>
        <taxon>Bacillati</taxon>
        <taxon>Bacillota</taxon>
        <taxon>Clostridia</taxon>
        <taxon>Lachnospirales</taxon>
        <taxon>Lachnospiraceae</taxon>
        <taxon>Blautia</taxon>
    </lineage>
</organism>
<evidence type="ECO:0000259" key="11">
    <source>
        <dbReference type="PROSITE" id="PS51101"/>
    </source>
</evidence>
<proteinExistence type="predicted"/>
<dbReference type="InterPro" id="IPR004701">
    <property type="entry name" value="PTS_EIIA_man-typ"/>
</dbReference>
<feature type="domain" description="PTS EIIB type-4" evidence="11">
    <location>
        <begin position="166"/>
        <end position="333"/>
    </location>
</feature>
<dbReference type="InterPro" id="IPR051471">
    <property type="entry name" value="Bacterial_PTS_sugar_comp"/>
</dbReference>
<keyword evidence="3" id="KW-0963">Cytoplasm</keyword>
<evidence type="ECO:0000256" key="7">
    <source>
        <dbReference type="ARBA" id="ARBA00022683"/>
    </source>
</evidence>
<dbReference type="Pfam" id="PF03610">
    <property type="entry name" value="EIIA-man"/>
    <property type="match status" value="1"/>
</dbReference>
<dbReference type="Pfam" id="PF03830">
    <property type="entry name" value="PTSIIB_sorb"/>
    <property type="match status" value="1"/>
</dbReference>
<keyword evidence="5 12" id="KW-0762">Sugar transport</keyword>
<evidence type="ECO:0000256" key="4">
    <source>
        <dbReference type="ARBA" id="ARBA00022553"/>
    </source>
</evidence>
<dbReference type="SUPFAM" id="SSF53062">
    <property type="entry name" value="PTS system fructose IIA component-like"/>
    <property type="match status" value="1"/>
</dbReference>
<evidence type="ECO:0000256" key="1">
    <source>
        <dbReference type="ARBA" id="ARBA00004496"/>
    </source>
</evidence>
<keyword evidence="4" id="KW-0597">Phosphoprotein</keyword>
<dbReference type="EMBL" id="JBBMEJ010000020">
    <property type="protein sequence ID" value="MEQ2372037.1"/>
    <property type="molecule type" value="Genomic_DNA"/>
</dbReference>
<dbReference type="InterPro" id="IPR036662">
    <property type="entry name" value="PTS_EIIA_man-typ_sf"/>
</dbReference>
<evidence type="ECO:0000256" key="3">
    <source>
        <dbReference type="ARBA" id="ARBA00022490"/>
    </source>
</evidence>